<feature type="compositionally biased region" description="Basic and acidic residues" evidence="5">
    <location>
        <begin position="431"/>
        <end position="442"/>
    </location>
</feature>
<dbReference type="PANTHER" id="PTHR47804:SF3">
    <property type="entry name" value="PROTEIN BRE4"/>
    <property type="match status" value="1"/>
</dbReference>
<evidence type="ECO:0000256" key="2">
    <source>
        <dbReference type="ARBA" id="ARBA00022692"/>
    </source>
</evidence>
<evidence type="ECO:0000256" key="1">
    <source>
        <dbReference type="ARBA" id="ARBA00004141"/>
    </source>
</evidence>
<dbReference type="EMBL" id="FMWP01000014">
    <property type="protein sequence ID" value="SCZ90586.1"/>
    <property type="molecule type" value="Genomic_DNA"/>
</dbReference>
<protein>
    <submittedName>
        <fullName evidence="7">BZ3500_MvSof-1268-A1-R1_Chr1-3g02082 protein</fullName>
    </submittedName>
</protein>
<feature type="transmembrane region" description="Helical" evidence="6">
    <location>
        <begin position="712"/>
        <end position="733"/>
    </location>
</feature>
<feature type="transmembrane region" description="Helical" evidence="6">
    <location>
        <begin position="21"/>
        <end position="37"/>
    </location>
</feature>
<evidence type="ECO:0000256" key="6">
    <source>
        <dbReference type="SAM" id="Phobius"/>
    </source>
</evidence>
<evidence type="ECO:0000313" key="7">
    <source>
        <dbReference type="EMBL" id="SCZ90586.1"/>
    </source>
</evidence>
<dbReference type="STRING" id="289078.A0A2X0KI34"/>
<dbReference type="InterPro" id="IPR052430">
    <property type="entry name" value="IVT-Associated"/>
</dbReference>
<feature type="transmembrane region" description="Helical" evidence="6">
    <location>
        <begin position="109"/>
        <end position="126"/>
    </location>
</feature>
<feature type="transmembrane region" description="Helical" evidence="6">
    <location>
        <begin position="795"/>
        <end position="816"/>
    </location>
</feature>
<evidence type="ECO:0000313" key="8">
    <source>
        <dbReference type="Proteomes" id="UP000249723"/>
    </source>
</evidence>
<proteinExistence type="predicted"/>
<dbReference type="OrthoDB" id="68611at2759"/>
<dbReference type="AlphaFoldDB" id="A0A2X0KI34"/>
<organism evidence="7 8">
    <name type="scientific">Microbotryum saponariae</name>
    <dbReference type="NCBI Taxonomy" id="289078"/>
    <lineage>
        <taxon>Eukaryota</taxon>
        <taxon>Fungi</taxon>
        <taxon>Dikarya</taxon>
        <taxon>Basidiomycota</taxon>
        <taxon>Pucciniomycotina</taxon>
        <taxon>Microbotryomycetes</taxon>
        <taxon>Microbotryales</taxon>
        <taxon>Microbotryaceae</taxon>
        <taxon>Microbotryum</taxon>
    </lineage>
</organism>
<feature type="region of interest" description="Disordered" evidence="5">
    <location>
        <begin position="376"/>
        <end position="398"/>
    </location>
</feature>
<feature type="transmembrane region" description="Helical" evidence="6">
    <location>
        <begin position="43"/>
        <end position="61"/>
    </location>
</feature>
<keyword evidence="4 6" id="KW-0472">Membrane</keyword>
<feature type="transmembrane region" description="Helical" evidence="6">
    <location>
        <begin position="740"/>
        <end position="762"/>
    </location>
</feature>
<feature type="region of interest" description="Disordered" evidence="5">
    <location>
        <begin position="544"/>
        <end position="586"/>
    </location>
</feature>
<feature type="compositionally biased region" description="Basic and acidic residues" evidence="5">
    <location>
        <begin position="544"/>
        <end position="562"/>
    </location>
</feature>
<feature type="transmembrane region" description="Helical" evidence="6">
    <location>
        <begin position="768"/>
        <end position="790"/>
    </location>
</feature>
<keyword evidence="3 6" id="KW-1133">Transmembrane helix</keyword>
<comment type="subcellular location">
    <subcellularLocation>
        <location evidence="1">Membrane</location>
        <topology evidence="1">Multi-pass membrane protein</topology>
    </subcellularLocation>
</comment>
<feature type="region of interest" description="Disordered" evidence="5">
    <location>
        <begin position="425"/>
        <end position="450"/>
    </location>
</feature>
<keyword evidence="8" id="KW-1185">Reference proteome</keyword>
<gene>
    <name evidence="7" type="ORF">BZ3500_MVSOF-1268-A1-R1_CHR1-3G02082</name>
</gene>
<evidence type="ECO:0000256" key="3">
    <source>
        <dbReference type="ARBA" id="ARBA00022989"/>
    </source>
</evidence>
<dbReference type="Proteomes" id="UP000249723">
    <property type="component" value="Unassembled WGS sequence"/>
</dbReference>
<evidence type="ECO:0000256" key="4">
    <source>
        <dbReference type="ARBA" id="ARBA00023136"/>
    </source>
</evidence>
<sequence>MAPGWLPQVSRGQAMSTFKGCLAYTLVFALVFTRAFYRLNAYPITLSSMVIVSIAGQPGASSGACLDAVALASVGVGIGAVMFVILGHLGHAVVAQGCTSLLRVRLSLALPKLLIFAIYVYFLAIIKAQSMRFFGLSLLAILMGFNGRLHSNDAWALHTQFIFSPRPGIYTSTLLGGKFSSTYLKAYLESYAWGFAIVFAVNLLVFPTSAERELRELMVDALEHMSTFTHLLAKTYTVEITQDERAVRDALNASIRADYGFLRQKTAQVALEVNWTRWSMADYSGMLARIHQMQQGLITSYSNLMVMEQYEPQSLQIIKEGLTERATGKTFLKLRKGIDLAIADIVQELGVGGRTHRPVAPGEYSWEDFLEYTEPSADNNLESGERGPNLSERTTSVQSPALDAGFRKISMRLKDEVDVYSSTPVASRRPSFNEEHTGKISPEHPNLNFDGTTAASTPKAATIIDIKPLDRAASIRQAWAAFKNHQNQHVADLLASGTLTDGILRVEQPGPSLRDAFFARQANNIAAKGLMTSTAVRANITDASQRKDGKVKATDSEEKAEQMEEGATSTTSADEMGAAGVGPTGSPEQIAGTTVLRVLSFIFGMGQVLDELTALHEAVVPKDDASRPRKKIHLHLLERARLSPPVWKGMPFREALSKLTGVSYADEKVTLWQRFGQFEKLIRSPTSLYAFKTTCAVTIFAVFILAPSLKTFFINYGLNGGLITIVVAMAPVLGQGIFTWVIQILGTGLGTLYGLLILRIFLHVGPHYFNPYGLTSLLAVFAVPMCFIIYTKPMFFAGSLLAMNAAGNAVITQYVYRDIPEDRRPGFDSPAYRSGKSLAALALALGIAWFWQIYVLRTPARQTLRTKLAGITFALGTYATLFQMMAESLAPIHETEGYVAPPREAVESVQHELIRREGQIQAELLALMPLLRFSALEPAFGHKFDGATFSRIIRSHQVILDRLREARTAIGTEGFPKSIKDNFTTPLAPFRHQNKRFMRALFYLVGTSLATKRPLPHDFPTMLTAVRDLQHDALVLSHRLSVSENGREIVYSHEFNRYWFYLASMSTVSYRLEACESDLAILLGSVEASPFVINARPSGGP</sequence>
<keyword evidence="2 6" id="KW-0812">Transmembrane</keyword>
<accession>A0A2X0KI34</accession>
<dbReference type="GO" id="GO:0016020">
    <property type="term" value="C:membrane"/>
    <property type="evidence" value="ECO:0007669"/>
    <property type="project" value="UniProtKB-SubCell"/>
</dbReference>
<feature type="transmembrane region" description="Helical" evidence="6">
    <location>
        <begin position="836"/>
        <end position="856"/>
    </location>
</feature>
<reference evidence="8" key="1">
    <citation type="submission" date="2016-10" db="EMBL/GenBank/DDBJ databases">
        <authorList>
            <person name="Jeantristanb JTB J.-T."/>
            <person name="Ricardo R."/>
        </authorList>
    </citation>
    <scope>NUCLEOTIDE SEQUENCE [LARGE SCALE GENOMIC DNA]</scope>
</reference>
<name>A0A2X0KI34_9BASI</name>
<feature type="transmembrane region" description="Helical" evidence="6">
    <location>
        <begin position="688"/>
        <end position="706"/>
    </location>
</feature>
<evidence type="ECO:0000256" key="5">
    <source>
        <dbReference type="SAM" id="MobiDB-lite"/>
    </source>
</evidence>
<feature type="transmembrane region" description="Helical" evidence="6">
    <location>
        <begin position="68"/>
        <end position="89"/>
    </location>
</feature>
<dbReference type="PANTHER" id="PTHR47804">
    <property type="entry name" value="60S RIBOSOMAL PROTEIN L19"/>
    <property type="match status" value="1"/>
</dbReference>